<dbReference type="eggNOG" id="KOG1124">
    <property type="taxonomic scope" value="Eukaryota"/>
</dbReference>
<feature type="repeat" description="TPR" evidence="9">
    <location>
        <begin position="359"/>
        <end position="392"/>
    </location>
</feature>
<evidence type="ECO:0000256" key="5">
    <source>
        <dbReference type="ARBA" id="ARBA00023212"/>
    </source>
</evidence>
<keyword evidence="3" id="KW-0677">Repeat</keyword>
<evidence type="ECO:0000256" key="1">
    <source>
        <dbReference type="ARBA" id="ARBA00004430"/>
    </source>
</evidence>
<protein>
    <recommendedName>
        <fullName evidence="7">Outer dynein arm-docking complex subunit 4</fullName>
    </recommendedName>
    <alternativeName>
        <fullName evidence="8">Tetratricopeptide repeat protein 25</fullName>
    </alternativeName>
</protein>
<feature type="compositionally biased region" description="Basic and acidic residues" evidence="10">
    <location>
        <begin position="171"/>
        <end position="186"/>
    </location>
</feature>
<dbReference type="Gene3D" id="1.25.40.10">
    <property type="entry name" value="Tetratricopeptide repeat domain"/>
    <property type="match status" value="2"/>
</dbReference>
<dbReference type="EMBL" id="AFYH01171244">
    <property type="status" value="NOT_ANNOTATED_CDS"/>
    <property type="molecule type" value="Genomic_DNA"/>
</dbReference>
<dbReference type="GO" id="GO:0061371">
    <property type="term" value="P:determination of heart left/right asymmetry"/>
    <property type="evidence" value="ECO:0007669"/>
    <property type="project" value="Ensembl"/>
</dbReference>
<feature type="region of interest" description="Disordered" evidence="10">
    <location>
        <begin position="497"/>
        <end position="578"/>
    </location>
</feature>
<evidence type="ECO:0000256" key="3">
    <source>
        <dbReference type="ARBA" id="ARBA00022737"/>
    </source>
</evidence>
<evidence type="ECO:0000313" key="11">
    <source>
        <dbReference type="Ensembl" id="ENSLACP00000009762.1"/>
    </source>
</evidence>
<reference evidence="11" key="2">
    <citation type="submission" date="2025-08" db="UniProtKB">
        <authorList>
            <consortium name="Ensembl"/>
        </authorList>
    </citation>
    <scope>IDENTIFICATION</scope>
</reference>
<dbReference type="GeneTree" id="ENSGT00390000007911"/>
<name>H3AJE1_LATCH</name>
<gene>
    <name evidence="11" type="primary">ODAD4</name>
</gene>
<dbReference type="AlphaFoldDB" id="H3AJE1"/>
<dbReference type="GO" id="GO:0005930">
    <property type="term" value="C:axoneme"/>
    <property type="evidence" value="ECO:0007669"/>
    <property type="project" value="UniProtKB-SubCell"/>
</dbReference>
<dbReference type="Pfam" id="PF13424">
    <property type="entry name" value="TPR_12"/>
    <property type="match status" value="2"/>
</dbReference>
<evidence type="ECO:0000256" key="4">
    <source>
        <dbReference type="ARBA" id="ARBA00022803"/>
    </source>
</evidence>
<reference evidence="12" key="1">
    <citation type="submission" date="2011-08" db="EMBL/GenBank/DDBJ databases">
        <title>The draft genome of Latimeria chalumnae.</title>
        <authorList>
            <person name="Di Palma F."/>
            <person name="Alfoldi J."/>
            <person name="Johnson J."/>
            <person name="Berlin A."/>
            <person name="Gnerre S."/>
            <person name="Jaffe D."/>
            <person name="MacCallum I."/>
            <person name="Young S."/>
            <person name="Walker B.J."/>
            <person name="Lander E."/>
            <person name="Lindblad-Toh K."/>
        </authorList>
    </citation>
    <scope>NUCLEOTIDE SEQUENCE [LARGE SCALE GENOMIC DNA]</scope>
    <source>
        <strain evidence="12">Wild caught</strain>
    </source>
</reference>
<dbReference type="InParanoid" id="H3AJE1"/>
<dbReference type="PANTHER" id="PTHR23040:SF1">
    <property type="entry name" value="OUTER DYNEIN ARM-DOCKING COMPLEX SUBUNIT 4"/>
    <property type="match status" value="1"/>
</dbReference>
<keyword evidence="12" id="KW-1185">Reference proteome</keyword>
<dbReference type="Proteomes" id="UP000008672">
    <property type="component" value="Unassembled WGS sequence"/>
</dbReference>
<organism evidence="11 12">
    <name type="scientific">Latimeria chalumnae</name>
    <name type="common">Coelacanth</name>
    <dbReference type="NCBI Taxonomy" id="7897"/>
    <lineage>
        <taxon>Eukaryota</taxon>
        <taxon>Metazoa</taxon>
        <taxon>Chordata</taxon>
        <taxon>Craniata</taxon>
        <taxon>Vertebrata</taxon>
        <taxon>Euteleostomi</taxon>
        <taxon>Coelacanthiformes</taxon>
        <taxon>Coelacanthidae</taxon>
        <taxon>Latimeria</taxon>
    </lineage>
</organism>
<evidence type="ECO:0000256" key="10">
    <source>
        <dbReference type="SAM" id="MobiDB-lite"/>
    </source>
</evidence>
<comment type="subcellular location">
    <subcellularLocation>
        <location evidence="1">Cytoplasm</location>
        <location evidence="1">Cytoskeleton</location>
        <location evidence="1">Cilium axoneme</location>
    </subcellularLocation>
</comment>
<evidence type="ECO:0000256" key="2">
    <source>
        <dbReference type="ARBA" id="ARBA00022490"/>
    </source>
</evidence>
<dbReference type="EMBL" id="AFYH01171241">
    <property type="status" value="NOT_ANNOTATED_CDS"/>
    <property type="molecule type" value="Genomic_DNA"/>
</dbReference>
<evidence type="ECO:0000256" key="8">
    <source>
        <dbReference type="ARBA" id="ARBA00034143"/>
    </source>
</evidence>
<dbReference type="PANTHER" id="PTHR23040">
    <property type="match status" value="1"/>
</dbReference>
<dbReference type="EMBL" id="AFYH01171242">
    <property type="status" value="NOT_ANNOTATED_CDS"/>
    <property type="molecule type" value="Genomic_DNA"/>
</dbReference>
<dbReference type="Pfam" id="PF13414">
    <property type="entry name" value="TPR_11"/>
    <property type="match status" value="1"/>
</dbReference>
<dbReference type="InterPro" id="IPR019734">
    <property type="entry name" value="TPR_rpt"/>
</dbReference>
<keyword evidence="6" id="KW-0966">Cell projection</keyword>
<dbReference type="GO" id="GO:0032474">
    <property type="term" value="P:otolith morphogenesis"/>
    <property type="evidence" value="ECO:0007669"/>
    <property type="project" value="Ensembl"/>
</dbReference>
<sequence>MSDEEPEPNCPFAVYMAEGDLLYQKGQYAKAIDSYSTALQLDSANKNCLVARSKCYLKLGDSEAALKDAEASLCDDKEFFKGLYQKAEVLYSMGDFEFALVFYHRGHKLRPELQEFRLGIQKAQEAIDDSVGSPSSVKLENKGDLSFFNKQKEATKTKLKPQLKVQKREHKQQSKKEETPKNDKITRQLLGELYNDKEYLEKLLRDEDLTKGNTRTGEKVKDLILNGIAYLDTRTEFWRQQKPIYARERDRRLLYQKWNREKPKKILDTTKYILKSLEEIDQLLSSGNAEGSSNKAKQVLKTFQGWSDCDVSNKNEVIGNLYSCIGNAQIEMGDMEAALEYHKKDLEIAHEHDLLDAKSRALDNIGRVYARIGDFRQAVEVWEEKIPLAKSNLEKAWLYHEIGRCYLELNCNVDARDYGEKSLLFAQEAEDDEWKLNASVLIAQSEVKLGDNQTAITYFEKALETAKLLNDEAAERAIINALEYTNKQIVDQLKTAEPEVEEDFTKRTAEPEVEEEIAKETAEQEVEEEITKETAEQEVEEEITKEMAEQEVEEEIAKGTAEREVEEESAKETAEQDD</sequence>
<dbReference type="OMA" id="VMPGCKP"/>
<dbReference type="Ensembl" id="ENSLACT00000009837.1">
    <property type="protein sequence ID" value="ENSLACP00000009762.1"/>
    <property type="gene ID" value="ENSLACG00000008607.2"/>
</dbReference>
<accession>H3AJE1</accession>
<evidence type="ECO:0000256" key="9">
    <source>
        <dbReference type="PROSITE-ProRule" id="PRU00339"/>
    </source>
</evidence>
<evidence type="ECO:0000256" key="7">
    <source>
        <dbReference type="ARBA" id="ARBA00034139"/>
    </source>
</evidence>
<feature type="region of interest" description="Disordered" evidence="10">
    <location>
        <begin position="159"/>
        <end position="186"/>
    </location>
</feature>
<dbReference type="EMBL" id="AFYH01171245">
    <property type="status" value="NOT_ANNOTATED_CDS"/>
    <property type="molecule type" value="Genomic_DNA"/>
</dbReference>
<dbReference type="FunFam" id="1.25.40.10:FF:000189">
    <property type="entry name" value="Tetratricopeptide repeat domain 25"/>
    <property type="match status" value="1"/>
</dbReference>
<dbReference type="EMBL" id="AFYH01171243">
    <property type="status" value="NOT_ANNOTATED_CDS"/>
    <property type="molecule type" value="Genomic_DNA"/>
</dbReference>
<dbReference type="SUPFAM" id="SSF48452">
    <property type="entry name" value="TPR-like"/>
    <property type="match status" value="2"/>
</dbReference>
<evidence type="ECO:0000313" key="12">
    <source>
        <dbReference type="Proteomes" id="UP000008672"/>
    </source>
</evidence>
<dbReference type="SMART" id="SM00028">
    <property type="entry name" value="TPR"/>
    <property type="match status" value="6"/>
</dbReference>
<feature type="compositionally biased region" description="Basic and acidic residues" evidence="10">
    <location>
        <begin position="503"/>
        <end position="522"/>
    </location>
</feature>
<dbReference type="PROSITE" id="PS50005">
    <property type="entry name" value="TPR"/>
    <property type="match status" value="3"/>
</dbReference>
<feature type="compositionally biased region" description="Basic residues" evidence="10">
    <location>
        <begin position="159"/>
        <end position="170"/>
    </location>
</feature>
<keyword evidence="2" id="KW-0963">Cytoplasm</keyword>
<dbReference type="STRING" id="7897.ENSLACP00000009762"/>
<dbReference type="FunCoup" id="H3AJE1">
    <property type="interactions" value="112"/>
</dbReference>
<keyword evidence="5" id="KW-0206">Cytoskeleton</keyword>
<dbReference type="GO" id="GO:0060271">
    <property type="term" value="P:cilium assembly"/>
    <property type="evidence" value="ECO:0007669"/>
    <property type="project" value="Ensembl"/>
</dbReference>
<reference evidence="11" key="3">
    <citation type="submission" date="2025-09" db="UniProtKB">
        <authorList>
            <consortium name="Ensembl"/>
        </authorList>
    </citation>
    <scope>IDENTIFICATION</scope>
</reference>
<dbReference type="InterPro" id="IPR011990">
    <property type="entry name" value="TPR-like_helical_dom_sf"/>
</dbReference>
<keyword evidence="4 9" id="KW-0802">TPR repeat</keyword>
<feature type="compositionally biased region" description="Basic and acidic residues" evidence="10">
    <location>
        <begin position="555"/>
        <end position="578"/>
    </location>
</feature>
<dbReference type="Bgee" id="ENSLACG00000008607">
    <property type="expression patterns" value="Expressed in chordate pharynx and 4 other cell types or tissues"/>
</dbReference>
<evidence type="ECO:0000256" key="6">
    <source>
        <dbReference type="ARBA" id="ARBA00023273"/>
    </source>
</evidence>
<feature type="repeat" description="TPR" evidence="9">
    <location>
        <begin position="12"/>
        <end position="45"/>
    </location>
</feature>
<proteinExistence type="predicted"/>
<dbReference type="FunFam" id="1.25.40.10:FF:000795">
    <property type="entry name" value="Tetratricopeptide repeat protein 25"/>
    <property type="match status" value="1"/>
</dbReference>
<dbReference type="InterPro" id="IPR040111">
    <property type="entry name" value="ODAD4"/>
</dbReference>
<feature type="repeat" description="TPR" evidence="9">
    <location>
        <begin position="319"/>
        <end position="352"/>
    </location>
</feature>